<dbReference type="InterPro" id="IPR038233">
    <property type="entry name" value="Colicin_D/E5_nuclease"/>
</dbReference>
<keyword evidence="4" id="KW-1185">Reference proteome</keyword>
<dbReference type="SUPFAM" id="SSF102824">
    <property type="entry name" value="Colicin D/E5 nuclease domain"/>
    <property type="match status" value="1"/>
</dbReference>
<gene>
    <name evidence="3" type="ORF">GBA63_09365</name>
</gene>
<evidence type="ECO:0000313" key="3">
    <source>
        <dbReference type="EMBL" id="QIN85109.1"/>
    </source>
</evidence>
<protein>
    <recommendedName>
        <fullName evidence="2">Colicin E5 ribonuclease domain-containing protein</fullName>
    </recommendedName>
</protein>
<feature type="domain" description="Colicin E5 ribonuclease" evidence="2">
    <location>
        <begin position="107"/>
        <end position="185"/>
    </location>
</feature>
<evidence type="ECO:0000313" key="4">
    <source>
        <dbReference type="Proteomes" id="UP000501452"/>
    </source>
</evidence>
<proteinExistence type="predicted"/>
<dbReference type="Pfam" id="PF12106">
    <property type="entry name" value="Colicin_E5"/>
    <property type="match status" value="1"/>
</dbReference>
<dbReference type="KEGG" id="rub:GBA63_09365"/>
<accession>A0A6G8QF44</accession>
<organism evidence="3 4">
    <name type="scientific">Rubrobacter tropicus</name>
    <dbReference type="NCBI Taxonomy" id="2653851"/>
    <lineage>
        <taxon>Bacteria</taxon>
        <taxon>Bacillati</taxon>
        <taxon>Actinomycetota</taxon>
        <taxon>Rubrobacteria</taxon>
        <taxon>Rubrobacterales</taxon>
        <taxon>Rubrobacteraceae</taxon>
        <taxon>Rubrobacter</taxon>
    </lineage>
</organism>
<dbReference type="GO" id="GO:0004540">
    <property type="term" value="F:RNA nuclease activity"/>
    <property type="evidence" value="ECO:0007669"/>
    <property type="project" value="InterPro"/>
</dbReference>
<name>A0A6G8QF44_9ACTN</name>
<dbReference type="Proteomes" id="UP000501452">
    <property type="component" value="Chromosome"/>
</dbReference>
<sequence length="224" mass="24052">MPETLNPYVYGYDNPLAYPDPNGDCPICLAGAVYLLKNAAQSATFSAGEYYLTHRADKGGIDWVDFTRTVGYDAVTGSINPLGGAGKAGRIMKFADEARDAGRVADDIWIGSKIQRQMGKRGWTDTEVEDTITNPARTISTRDTRHLPGGGRMDDPATAYYRSDGSYVVRNNKTGDIVQVSNEPNPVAPACREGGGDGRNGRSRTGAQIDGAPRPCVPQGFICI</sequence>
<dbReference type="Gene3D" id="3.30.2310.30">
    <property type="match status" value="1"/>
</dbReference>
<feature type="region of interest" description="Disordered" evidence="1">
    <location>
        <begin position="181"/>
        <end position="212"/>
    </location>
</feature>
<dbReference type="EMBL" id="CP045119">
    <property type="protein sequence ID" value="QIN85109.1"/>
    <property type="molecule type" value="Genomic_DNA"/>
</dbReference>
<dbReference type="InterPro" id="IPR038234">
    <property type="entry name" value="Colicin_E5_C_sf"/>
</dbReference>
<dbReference type="InterPro" id="IPR021964">
    <property type="entry name" value="Colicin_E5_C"/>
</dbReference>
<dbReference type="AlphaFoldDB" id="A0A6G8QF44"/>
<reference evidence="3 4" key="1">
    <citation type="submission" date="2019-10" db="EMBL/GenBank/DDBJ databases">
        <title>Rubrobacter sp nov SCSIO 52090 isolated from a deep-sea sediment in the South China Sea.</title>
        <authorList>
            <person name="Chen R.W."/>
        </authorList>
    </citation>
    <scope>NUCLEOTIDE SEQUENCE [LARGE SCALE GENOMIC DNA]</scope>
    <source>
        <strain evidence="3 4">SCSIO 52909</strain>
    </source>
</reference>
<evidence type="ECO:0000256" key="1">
    <source>
        <dbReference type="SAM" id="MobiDB-lite"/>
    </source>
</evidence>
<evidence type="ECO:0000259" key="2">
    <source>
        <dbReference type="Pfam" id="PF12106"/>
    </source>
</evidence>